<name>A0A4Q4ZIY0_9ACTN</name>
<evidence type="ECO:0008006" key="3">
    <source>
        <dbReference type="Google" id="ProtNLM"/>
    </source>
</evidence>
<dbReference type="RefSeq" id="WP_134713765.1">
    <property type="nucleotide sequence ID" value="NZ_SDKM01000003.1"/>
</dbReference>
<dbReference type="EMBL" id="SDKM01000003">
    <property type="protein sequence ID" value="RYP88232.1"/>
    <property type="molecule type" value="Genomic_DNA"/>
</dbReference>
<accession>A0A4Q4ZIY0</accession>
<dbReference type="AlphaFoldDB" id="A0A4Q4ZIY0"/>
<comment type="caution">
    <text evidence="1">The sequence shown here is derived from an EMBL/GenBank/DDBJ whole genome shotgun (WGS) entry which is preliminary data.</text>
</comment>
<evidence type="ECO:0000313" key="2">
    <source>
        <dbReference type="Proteomes" id="UP000295198"/>
    </source>
</evidence>
<keyword evidence="2" id="KW-1185">Reference proteome</keyword>
<proteinExistence type="predicted"/>
<organism evidence="1 2">
    <name type="scientific">Nocardioides guangzhouensis</name>
    <dbReference type="NCBI Taxonomy" id="2497878"/>
    <lineage>
        <taxon>Bacteria</taxon>
        <taxon>Bacillati</taxon>
        <taxon>Actinomycetota</taxon>
        <taxon>Actinomycetes</taxon>
        <taxon>Propionibacteriales</taxon>
        <taxon>Nocardioidaceae</taxon>
        <taxon>Nocardioides</taxon>
    </lineage>
</organism>
<sequence length="249" mass="28075">MALTLHTAAERPDLWERGLDSATVWPEYNLHGDVLNQWWGHLDEELPDFQFVLHDDETDEVVAEGHTGPLWWDGDDATLPAGIDPAIEQVFADARAGRTVNTLCALAAESPRGGRRRGLAVQLLGGMRTLAERHGLTHLVAPVRPSLKEHYPLTPIERYVAWRRDDGQLLDPWMRVHERLGARVSTPLPTSLRITGTVAEWESWTGLALPEDGDYVFPEGLAPLHVDRGRDLASYWEPNVWMIHPDLER</sequence>
<dbReference type="Gene3D" id="3.40.630.30">
    <property type="match status" value="1"/>
</dbReference>
<protein>
    <recommendedName>
        <fullName evidence="3">N-acetyltransferase</fullName>
    </recommendedName>
</protein>
<gene>
    <name evidence="1" type="ORF">EKO23_02505</name>
</gene>
<reference evidence="1 2" key="1">
    <citation type="submission" date="2019-01" db="EMBL/GenBank/DDBJ databases">
        <title>Nocardioides guangzhouensis sp. nov., an actinobacterium isolated from soil.</title>
        <authorList>
            <person name="Fu Y."/>
            <person name="Cai Y."/>
            <person name="Lin Z."/>
            <person name="Chen P."/>
        </authorList>
    </citation>
    <scope>NUCLEOTIDE SEQUENCE [LARGE SCALE GENOMIC DNA]</scope>
    <source>
        <strain evidence="1 2">130</strain>
    </source>
</reference>
<evidence type="ECO:0000313" key="1">
    <source>
        <dbReference type="EMBL" id="RYP88232.1"/>
    </source>
</evidence>
<dbReference type="Proteomes" id="UP000295198">
    <property type="component" value="Unassembled WGS sequence"/>
</dbReference>
<dbReference type="OrthoDB" id="342444at2"/>